<evidence type="ECO:0000259" key="5">
    <source>
        <dbReference type="PROSITE" id="PS51782"/>
    </source>
</evidence>
<evidence type="ECO:0000256" key="2">
    <source>
        <dbReference type="ARBA" id="ARBA00023026"/>
    </source>
</evidence>
<organism evidence="6 7">
    <name type="scientific">Rickenella mellea</name>
    <dbReference type="NCBI Taxonomy" id="50990"/>
    <lineage>
        <taxon>Eukaryota</taxon>
        <taxon>Fungi</taxon>
        <taxon>Dikarya</taxon>
        <taxon>Basidiomycota</taxon>
        <taxon>Agaricomycotina</taxon>
        <taxon>Agaricomycetes</taxon>
        <taxon>Hymenochaetales</taxon>
        <taxon>Rickenellaceae</taxon>
        <taxon>Rickenella</taxon>
    </lineage>
</organism>
<feature type="transmembrane region" description="Helical" evidence="4">
    <location>
        <begin position="104"/>
        <end position="123"/>
    </location>
</feature>
<keyword evidence="4" id="KW-0812">Transmembrane</keyword>
<name>A0A4Y7QME1_9AGAM</name>
<dbReference type="AlphaFoldDB" id="A0A4Y7QME1"/>
<proteinExistence type="predicted"/>
<dbReference type="InterPro" id="IPR036779">
    <property type="entry name" value="LysM_dom_sf"/>
</dbReference>
<evidence type="ECO:0000313" key="7">
    <source>
        <dbReference type="Proteomes" id="UP000294933"/>
    </source>
</evidence>
<accession>A0A4Y7QME1</accession>
<dbReference type="PROSITE" id="PS51782">
    <property type="entry name" value="LYSM"/>
    <property type="match status" value="1"/>
</dbReference>
<keyword evidence="7" id="KW-1185">Reference proteome</keyword>
<dbReference type="PANTHER" id="PTHR34997">
    <property type="entry name" value="AM15"/>
    <property type="match status" value="1"/>
</dbReference>
<dbReference type="InterPro" id="IPR052210">
    <property type="entry name" value="LysM1-like"/>
</dbReference>
<dbReference type="Proteomes" id="UP000294933">
    <property type="component" value="Unassembled WGS sequence"/>
</dbReference>
<dbReference type="InterPro" id="IPR018392">
    <property type="entry name" value="LysM"/>
</dbReference>
<protein>
    <recommendedName>
        <fullName evidence="5">LysM domain-containing protein</fullName>
    </recommendedName>
</protein>
<evidence type="ECO:0000256" key="1">
    <source>
        <dbReference type="ARBA" id="ARBA00022669"/>
    </source>
</evidence>
<dbReference type="GO" id="GO:0008061">
    <property type="term" value="F:chitin binding"/>
    <property type="evidence" value="ECO:0007669"/>
    <property type="project" value="UniProtKB-KW"/>
</dbReference>
<dbReference type="EMBL" id="ML170158">
    <property type="protein sequence ID" value="TDL28090.1"/>
    <property type="molecule type" value="Genomic_DNA"/>
</dbReference>
<keyword evidence="2" id="KW-0843">Virulence</keyword>
<feature type="domain" description="LysM" evidence="5">
    <location>
        <begin position="141"/>
        <end position="185"/>
    </location>
</feature>
<dbReference type="OrthoDB" id="2107166at2759"/>
<dbReference type="Gene3D" id="3.10.350.10">
    <property type="entry name" value="LysM domain"/>
    <property type="match status" value="1"/>
</dbReference>
<dbReference type="PANTHER" id="PTHR34997:SF1">
    <property type="entry name" value="PEPTIDOGLYCAN-BINDING LYSIN DOMAIN"/>
    <property type="match status" value="1"/>
</dbReference>
<keyword evidence="4" id="KW-1133">Transmembrane helix</keyword>
<evidence type="ECO:0000256" key="3">
    <source>
        <dbReference type="SAM" id="MobiDB-lite"/>
    </source>
</evidence>
<gene>
    <name evidence="6" type="ORF">BD410DRAFT_713127</name>
</gene>
<dbReference type="VEuPathDB" id="FungiDB:BD410DRAFT_713127"/>
<reference evidence="6 7" key="1">
    <citation type="submission" date="2018-06" db="EMBL/GenBank/DDBJ databases">
        <title>A transcriptomic atlas of mushroom development highlights an independent origin of complex multicellularity.</title>
        <authorList>
            <consortium name="DOE Joint Genome Institute"/>
            <person name="Krizsan K."/>
            <person name="Almasi E."/>
            <person name="Merenyi Z."/>
            <person name="Sahu N."/>
            <person name="Viragh M."/>
            <person name="Koszo T."/>
            <person name="Mondo S."/>
            <person name="Kiss B."/>
            <person name="Balint B."/>
            <person name="Kues U."/>
            <person name="Barry K."/>
            <person name="Hegedus J.C."/>
            <person name="Henrissat B."/>
            <person name="Johnson J."/>
            <person name="Lipzen A."/>
            <person name="Ohm R."/>
            <person name="Nagy I."/>
            <person name="Pangilinan J."/>
            <person name="Yan J."/>
            <person name="Xiong Y."/>
            <person name="Grigoriev I.V."/>
            <person name="Hibbett D.S."/>
            <person name="Nagy L.G."/>
        </authorList>
    </citation>
    <scope>NUCLEOTIDE SEQUENCE [LARGE SCALE GENOMIC DNA]</scope>
    <source>
        <strain evidence="6 7">SZMC22713</strain>
    </source>
</reference>
<evidence type="ECO:0000313" key="6">
    <source>
        <dbReference type="EMBL" id="TDL28090.1"/>
    </source>
</evidence>
<dbReference type="Pfam" id="PF01476">
    <property type="entry name" value="LysM"/>
    <property type="match status" value="1"/>
</dbReference>
<dbReference type="CDD" id="cd00118">
    <property type="entry name" value="LysM"/>
    <property type="match status" value="1"/>
</dbReference>
<sequence>MGRWTQYDEDDYRLPEGMKRVGYDADTQRYTYKDQQGATWIGPEGSQYGDDHEELVVDGTNEVDLEASAPSRGDGYQPMATEDVSEPDGSAPPRLRLNASPYRALLPFFLIVLAFLLLVIRLVSPPSLEEKVPPMCPEGSHRYGVKSGDSCWAISQEYGTSVESLRRANPDLDCNALRPEQWLCVPAVVSSNL</sequence>
<keyword evidence="1" id="KW-0147">Chitin-binding</keyword>
<dbReference type="SUPFAM" id="SSF54106">
    <property type="entry name" value="LysM domain"/>
    <property type="match status" value="1"/>
</dbReference>
<keyword evidence="4" id="KW-0472">Membrane</keyword>
<feature type="region of interest" description="Disordered" evidence="3">
    <location>
        <begin position="66"/>
        <end position="90"/>
    </location>
</feature>
<evidence type="ECO:0000256" key="4">
    <source>
        <dbReference type="SAM" id="Phobius"/>
    </source>
</evidence>
<dbReference type="STRING" id="50990.A0A4Y7QME1"/>
<dbReference type="SMART" id="SM00257">
    <property type="entry name" value="LysM"/>
    <property type="match status" value="1"/>
</dbReference>